<dbReference type="SMART" id="SM00744">
    <property type="entry name" value="RINGv"/>
    <property type="match status" value="1"/>
</dbReference>
<gene>
    <name evidence="8" type="primary">Traip</name>
    <name evidence="8" type="ORF">FORRUF_R04493</name>
</gene>
<keyword evidence="1" id="KW-0479">Metal-binding</keyword>
<dbReference type="GO" id="GO:0016567">
    <property type="term" value="P:protein ubiquitination"/>
    <property type="evidence" value="ECO:0007669"/>
    <property type="project" value="TreeGrafter"/>
</dbReference>
<dbReference type="Gene3D" id="3.30.40.10">
    <property type="entry name" value="Zinc/RING finger domain, C3HC4 (zinc finger)"/>
    <property type="match status" value="1"/>
</dbReference>
<feature type="coiled-coil region" evidence="5">
    <location>
        <begin position="172"/>
        <end position="216"/>
    </location>
</feature>
<dbReference type="GO" id="GO:0008270">
    <property type="term" value="F:zinc ion binding"/>
    <property type="evidence" value="ECO:0007669"/>
    <property type="project" value="UniProtKB-KW"/>
</dbReference>
<dbReference type="SUPFAM" id="SSF46579">
    <property type="entry name" value="Prefoldin"/>
    <property type="match status" value="1"/>
</dbReference>
<feature type="coiled-coil region" evidence="5">
    <location>
        <begin position="241"/>
        <end position="324"/>
    </location>
</feature>
<evidence type="ECO:0000256" key="6">
    <source>
        <dbReference type="SAM" id="MobiDB-lite"/>
    </source>
</evidence>
<evidence type="ECO:0000313" key="8">
    <source>
        <dbReference type="EMBL" id="NXK88555.1"/>
    </source>
</evidence>
<dbReference type="SMART" id="SM00184">
    <property type="entry name" value="RING"/>
    <property type="match status" value="1"/>
</dbReference>
<reference evidence="8 9" key="1">
    <citation type="submission" date="2019-09" db="EMBL/GenBank/DDBJ databases">
        <title>Bird 10,000 Genomes (B10K) Project - Family phase.</title>
        <authorList>
            <person name="Zhang G."/>
        </authorList>
    </citation>
    <scope>NUCLEOTIDE SEQUENCE [LARGE SCALE GENOMIC DNA]</scope>
    <source>
        <strain evidence="8">B10K-DU-001-43</strain>
        <tissue evidence="8">Muscle</tissue>
    </source>
</reference>
<organism evidence="8 9">
    <name type="scientific">Formicarius rufipectus</name>
    <dbReference type="NCBI Taxonomy" id="1118560"/>
    <lineage>
        <taxon>Eukaryota</taxon>
        <taxon>Metazoa</taxon>
        <taxon>Chordata</taxon>
        <taxon>Craniata</taxon>
        <taxon>Vertebrata</taxon>
        <taxon>Euteleostomi</taxon>
        <taxon>Archelosauria</taxon>
        <taxon>Archosauria</taxon>
        <taxon>Dinosauria</taxon>
        <taxon>Saurischia</taxon>
        <taxon>Theropoda</taxon>
        <taxon>Coelurosauria</taxon>
        <taxon>Aves</taxon>
        <taxon>Neognathae</taxon>
        <taxon>Neoaves</taxon>
        <taxon>Telluraves</taxon>
        <taxon>Australaves</taxon>
        <taxon>Passeriformes</taxon>
        <taxon>Formicariidae</taxon>
        <taxon>Formicarius</taxon>
    </lineage>
</organism>
<evidence type="ECO:0000256" key="2">
    <source>
        <dbReference type="ARBA" id="ARBA00022771"/>
    </source>
</evidence>
<dbReference type="GO" id="GO:0031297">
    <property type="term" value="P:replication fork processing"/>
    <property type="evidence" value="ECO:0007669"/>
    <property type="project" value="TreeGrafter"/>
</dbReference>
<dbReference type="Proteomes" id="UP000520463">
    <property type="component" value="Unassembled WGS sequence"/>
</dbReference>
<evidence type="ECO:0000256" key="1">
    <source>
        <dbReference type="ARBA" id="ARBA00022723"/>
    </source>
</evidence>
<dbReference type="EMBL" id="VXAU01001451">
    <property type="protein sequence ID" value="NXK88555.1"/>
    <property type="molecule type" value="Genomic_DNA"/>
</dbReference>
<dbReference type="PROSITE" id="PS50089">
    <property type="entry name" value="ZF_RING_2"/>
    <property type="match status" value="1"/>
</dbReference>
<dbReference type="OrthoDB" id="8062037at2759"/>
<accession>A0A7L0N693</accession>
<dbReference type="GO" id="GO:0016874">
    <property type="term" value="F:ligase activity"/>
    <property type="evidence" value="ECO:0007669"/>
    <property type="project" value="UniProtKB-KW"/>
</dbReference>
<dbReference type="AlphaFoldDB" id="A0A7L0N693"/>
<proteinExistence type="predicted"/>
<sequence>MPIRAHCTICSDFFDNERDVAAVPCGHTFHQACLFQWFDTAPSRTCPQCRIQVGKKHIIHKLFFDVVLEEQAAPDAETLQLFPSLLKGRSVELLLHSKLDGNSSCYFKSCCVAIRATTSPECSACLMRALRSPTGQKQMFSKENRECQAVVDGLRDTLDVRNATIESLQKMLGETEMLCSSLKKQMKFLEQQQEDNRSSKEEARRLRNKLRTMERIELLLQSQRPEVEEMIRDMGVGQAAVEQLAIYCVSLKKEYENLKEARKVSVEMTEKLKKELFSANNKLQKTTSDLEKAQEELKSTQKDLKNADKEILSLKKKIDILQDTLKVPSVTRETLSRLVFESPAPVELRHPKLHRPADSDEINLDATFDVDTPEHQPCRSPFSPAKRQKLDKRPPPVVNLAKKVLKETMENWEDDLEDDALKGLLPAFIRNSVLSKKPSSGSLLGPHKNTGIVRTGYDGMGGRTKFIQPTNLREIRPLTVKSKKKVSRRACAAPSMSSSSSSQARLDNFLQ</sequence>
<dbReference type="GO" id="GO:0090734">
    <property type="term" value="C:site of DNA damage"/>
    <property type="evidence" value="ECO:0007669"/>
    <property type="project" value="TreeGrafter"/>
</dbReference>
<dbReference type="Pfam" id="PF13639">
    <property type="entry name" value="zf-RING_2"/>
    <property type="match status" value="1"/>
</dbReference>
<feature type="compositionally biased region" description="Low complexity" evidence="6">
    <location>
        <begin position="489"/>
        <end position="505"/>
    </location>
</feature>
<feature type="non-terminal residue" evidence="8">
    <location>
        <position position="1"/>
    </location>
</feature>
<keyword evidence="8" id="KW-0436">Ligase</keyword>
<keyword evidence="5" id="KW-0175">Coiled coil</keyword>
<comment type="caution">
    <text evidence="8">The sequence shown here is derived from an EMBL/GenBank/DDBJ whole genome shotgun (WGS) entry which is preliminary data.</text>
</comment>
<dbReference type="InterPro" id="IPR013083">
    <property type="entry name" value="Znf_RING/FYVE/PHD"/>
</dbReference>
<name>A0A7L0N693_9PASS</name>
<evidence type="ECO:0000313" key="9">
    <source>
        <dbReference type="Proteomes" id="UP000520463"/>
    </source>
</evidence>
<feature type="region of interest" description="Disordered" evidence="6">
    <location>
        <begin position="483"/>
        <end position="511"/>
    </location>
</feature>
<dbReference type="GO" id="GO:0061630">
    <property type="term" value="F:ubiquitin protein ligase activity"/>
    <property type="evidence" value="ECO:0007669"/>
    <property type="project" value="TreeGrafter"/>
</dbReference>
<keyword evidence="3" id="KW-0862">Zinc</keyword>
<protein>
    <submittedName>
        <fullName evidence="8">TRAIP ligase</fullName>
    </submittedName>
</protein>
<dbReference type="InterPro" id="IPR001841">
    <property type="entry name" value="Znf_RING"/>
</dbReference>
<dbReference type="GO" id="GO:0005634">
    <property type="term" value="C:nucleus"/>
    <property type="evidence" value="ECO:0007669"/>
    <property type="project" value="TreeGrafter"/>
</dbReference>
<evidence type="ECO:0000256" key="3">
    <source>
        <dbReference type="ARBA" id="ARBA00022833"/>
    </source>
</evidence>
<evidence type="ECO:0000256" key="4">
    <source>
        <dbReference type="PROSITE-ProRule" id="PRU00175"/>
    </source>
</evidence>
<feature type="domain" description="RING-type" evidence="7">
    <location>
        <begin position="7"/>
        <end position="50"/>
    </location>
</feature>
<dbReference type="Gene3D" id="1.20.120.330">
    <property type="entry name" value="Nucleotidyltransferases domain 2"/>
    <property type="match status" value="1"/>
</dbReference>
<feature type="region of interest" description="Disordered" evidence="6">
    <location>
        <begin position="371"/>
        <end position="393"/>
    </location>
</feature>
<dbReference type="PANTHER" id="PTHR46569">
    <property type="entry name" value="E3 UBIQUITIN-PROTEIN LIGASE TRAIP"/>
    <property type="match status" value="1"/>
</dbReference>
<dbReference type="InterPro" id="IPR011016">
    <property type="entry name" value="Znf_RING-CH"/>
</dbReference>
<keyword evidence="2 4" id="KW-0863">Zinc-finger</keyword>
<evidence type="ECO:0000259" key="7">
    <source>
        <dbReference type="PROSITE" id="PS50089"/>
    </source>
</evidence>
<dbReference type="PANTHER" id="PTHR46569:SF1">
    <property type="entry name" value="E3 UBIQUITIN-PROTEIN LIGASE RFWD3-RELATED"/>
    <property type="match status" value="1"/>
</dbReference>
<keyword evidence="9" id="KW-1185">Reference proteome</keyword>
<dbReference type="SUPFAM" id="SSF57850">
    <property type="entry name" value="RING/U-box"/>
    <property type="match status" value="1"/>
</dbReference>
<feature type="non-terminal residue" evidence="8">
    <location>
        <position position="511"/>
    </location>
</feature>
<dbReference type="InterPro" id="IPR052639">
    <property type="entry name" value="TRAIP_ubiq-protein_ligase"/>
</dbReference>
<evidence type="ECO:0000256" key="5">
    <source>
        <dbReference type="SAM" id="Coils"/>
    </source>
</evidence>
<dbReference type="CDD" id="cd16480">
    <property type="entry name" value="RING-H2_TRAIP"/>
    <property type="match status" value="1"/>
</dbReference>